<organism evidence="1 2">
    <name type="scientific">Tenacibaculum platacis</name>
    <dbReference type="NCBI Taxonomy" id="3137852"/>
    <lineage>
        <taxon>Bacteria</taxon>
        <taxon>Pseudomonadati</taxon>
        <taxon>Bacteroidota</taxon>
        <taxon>Flavobacteriia</taxon>
        <taxon>Flavobacteriales</taxon>
        <taxon>Flavobacteriaceae</taxon>
        <taxon>Tenacibaculum</taxon>
    </lineage>
</organism>
<dbReference type="RefSeq" id="WP_348713741.1">
    <property type="nucleotide sequence ID" value="NZ_CAXIXY010000008.1"/>
</dbReference>
<dbReference type="PANTHER" id="PTHR32305">
    <property type="match status" value="1"/>
</dbReference>
<gene>
    <name evidence="1" type="ORF">T190607A01A_60050</name>
</gene>
<dbReference type="Gene3D" id="2.180.10.10">
    <property type="entry name" value="RHS repeat-associated core"/>
    <property type="match status" value="1"/>
</dbReference>
<dbReference type="Proteomes" id="UP001497416">
    <property type="component" value="Unassembled WGS sequence"/>
</dbReference>
<dbReference type="InterPro" id="IPR022385">
    <property type="entry name" value="Rhs_assc_core"/>
</dbReference>
<dbReference type="InterPro" id="IPR050708">
    <property type="entry name" value="T6SS_VgrG/RHS"/>
</dbReference>
<keyword evidence="2" id="KW-1185">Reference proteome</keyword>
<comment type="caution">
    <text evidence="1">The sequence shown here is derived from an EMBL/GenBank/DDBJ whole genome shotgun (WGS) entry which is preliminary data.</text>
</comment>
<dbReference type="PANTHER" id="PTHR32305:SF15">
    <property type="entry name" value="PROTEIN RHSA-RELATED"/>
    <property type="match status" value="1"/>
</dbReference>
<proteinExistence type="predicted"/>
<reference evidence="1 2" key="1">
    <citation type="submission" date="2024-05" db="EMBL/GenBank/DDBJ databases">
        <authorList>
            <person name="Duchaud E."/>
        </authorList>
    </citation>
    <scope>NUCLEOTIDE SEQUENCE [LARGE SCALE GENOMIC DNA]</scope>
    <source>
        <strain evidence="1">Ena-SAMPLE-TAB-13-05-2024-13:56:06:370-140302</strain>
    </source>
</reference>
<accession>A0ABP1ER89</accession>
<sequence>MDIKKYILMTIVLVQTQILLAQNTEKKVTDTDKNWVSVNSFDIKGKVVAANVQFFDNMARLNQIQSFDSKTGKNWASTIMYDRSGRSAVQTMSAPISINSNFTFKNDFIKKTDNSIFGIADFENSDINNPSVVGSQINTLGWYYSENNTSEPFQDVTNRPYSRTIYSELTPGGILRTIGGNKIDEEWKQGYVFTIPAGQELSQNTAFNNPEYSNIKVSKTISRDAHGIENVVFTDTDGHILASARSGNEEKGQAIRYSTVLINEQDFVDIHIPVGTRGVEVKNDVNQTMSRESFDIYDLVTEKKVTTSFNSLGPGVYRIDYKGENWIPIHVTYPENYYDYSLNEYDQTGRVIATYQPLQKIKSEFEYNSLGQLIYSKSPDEGEAWFKYRKDGQIRYSQNSKQRTNNQMSYTNYDNLGRPIESGVYTGFKPINFDALDPDGYNFPGSTSEVHKTTYDYLESTEVNVLPNGYKKPQFLSGNVSKTWNNQTTTYYSYDIYGRVQWIVQNILGLGIKTINYEYDPITSQVNKVVFQKGKSDQFIHRYTYDDSSYNLVKIETSTDGRIYKEHGRYDYYETGALKRVNVSNGLQGIDYVYNLNGALKSINHPNLTDNSDPGNDKNDLFGMNLHYYNGDYQRTNTPSPVANSFGGIEQFNGNVKAISWNTKRPDVSNGINSYYYNYNRNNWLIGASFNKAIIADENFKDIEVREELTTASEDIKATKTILFKPGFELKANSSLELSGKIVENTEGGVDSRGDYNVHDITYDANGNIQTLNRNKNTDGGSNAMDKLSYHYKKDKPNQLVQVKDAAGNVNGAQDIGTQNELNYIYNEIGQLVEDKSENTEYSYNSSGLVTQVKRNGRPLVKFYYNDKNHRVKKESFNTRSGSLGYTEHYVRDAAGTAMAIYRNGQLLENTINGNGRLGVHKSDGTSLYQLSDHLGNVRAVVGRSSNNQPMAITSATDYYPFGMPMPNRDLQGDYRYAYQGQEKDSETGKEAFELRLWDNRIGRWLNPDPYKVHYSPYIGMANNPISVIDRDGGIPVPLITGAIGAIINVGINIYSQAQSGQLDFSSGKTWARIGVAAGGGFVAGATGQLGVAVATNTVGDAIDQLIVNDGDISKINFTQSAMAGVFTFAGGKVGGKIASNSFVKAQVRTVHTKLFSSKTHALGKTFNATSKSIESINDLAFKNSSEVFGGLAAGSFSTQIPIKSDPLRKLFLKSSLGDYGGTNFNDRFFHNFWNSINSYKGGSKIKIIDATLSDGYVIE</sequence>
<evidence type="ECO:0000313" key="1">
    <source>
        <dbReference type="EMBL" id="CAL2093958.1"/>
    </source>
</evidence>
<dbReference type="EMBL" id="CAXIXY010000008">
    <property type="protein sequence ID" value="CAL2093958.1"/>
    <property type="molecule type" value="Genomic_DNA"/>
</dbReference>
<evidence type="ECO:0000313" key="2">
    <source>
        <dbReference type="Proteomes" id="UP001497416"/>
    </source>
</evidence>
<dbReference type="NCBIfam" id="TIGR03696">
    <property type="entry name" value="Rhs_assc_core"/>
    <property type="match status" value="1"/>
</dbReference>
<protein>
    <submittedName>
        <fullName evidence="1">RHS repeat-associated core domain-containing protein</fullName>
    </submittedName>
</protein>
<name>A0ABP1ER89_9FLAO</name>